<dbReference type="InterPro" id="IPR036194">
    <property type="entry name" value="FlhD_sf"/>
</dbReference>
<keyword evidence="10" id="KW-0282">Flagellum</keyword>
<comment type="domain">
    <text evidence="9">The C-terminal region contains a putative helix-turn-helix (HTH) motif, suggesting that this region may bind DNA.</text>
</comment>
<comment type="subunit">
    <text evidence="9">Homodimer; disulfide-linked. Forms a heterohexamer composed of two FlhC and four FlhD subunits. Each FlhC binds a FlhD dimer, forming a heterotrimer, and a hexamer assembles by dimerization of two heterotrimers.</text>
</comment>
<evidence type="ECO:0000256" key="8">
    <source>
        <dbReference type="ARBA" id="ARBA00025431"/>
    </source>
</evidence>
<accession>A0ABT2EF89</accession>
<evidence type="ECO:0000256" key="5">
    <source>
        <dbReference type="ARBA" id="ARBA00023157"/>
    </source>
</evidence>
<comment type="subcellular location">
    <subcellularLocation>
        <location evidence="9">Cytoplasm</location>
    </subcellularLocation>
</comment>
<evidence type="ECO:0000256" key="1">
    <source>
        <dbReference type="ARBA" id="ARBA00022490"/>
    </source>
</evidence>
<keyword evidence="2 9" id="KW-1005">Bacterial flagellum biogenesis</keyword>
<sequence length="110" mass="12264">MSQINFIDEIQDINLAYLLLAQRLLGEDRETAMFRLKIDGELADLLVGLNARQLAKLARTNQLLCRLCPVSAEQVQQVVDNPRDQGLAGLHTSLLLATHRRESVSAKEPS</sequence>
<keyword evidence="10" id="KW-0969">Cilium</keyword>
<dbReference type="InterPro" id="IPR023559">
    <property type="entry name" value="Flagellar_FlhD"/>
</dbReference>
<comment type="similarity">
    <text evidence="9">Belongs to the FlhD family.</text>
</comment>
<keyword evidence="10" id="KW-0966">Cell projection</keyword>
<keyword evidence="6 9" id="KW-0010">Activator</keyword>
<keyword evidence="3 9" id="KW-0805">Transcription regulation</keyword>
<organism evidence="10 11">
    <name type="scientific">Halomonas dongshanensis</name>
    <dbReference type="NCBI Taxonomy" id="2890835"/>
    <lineage>
        <taxon>Bacteria</taxon>
        <taxon>Pseudomonadati</taxon>
        <taxon>Pseudomonadota</taxon>
        <taxon>Gammaproteobacteria</taxon>
        <taxon>Oceanospirillales</taxon>
        <taxon>Halomonadaceae</taxon>
        <taxon>Halomonas</taxon>
    </lineage>
</organism>
<comment type="caution">
    <text evidence="10">The sequence shown here is derived from an EMBL/GenBank/DDBJ whole genome shotgun (WGS) entry which is preliminary data.</text>
</comment>
<evidence type="ECO:0000256" key="9">
    <source>
        <dbReference type="HAMAP-Rule" id="MF_00725"/>
    </source>
</evidence>
<dbReference type="Proteomes" id="UP001165542">
    <property type="component" value="Unassembled WGS sequence"/>
</dbReference>
<evidence type="ECO:0000256" key="6">
    <source>
        <dbReference type="ARBA" id="ARBA00023159"/>
    </source>
</evidence>
<name>A0ABT2EF89_9GAMM</name>
<protein>
    <recommendedName>
        <fullName evidence="9">Flagellar transcriptional regulator FlhD</fullName>
    </recommendedName>
</protein>
<evidence type="ECO:0000256" key="2">
    <source>
        <dbReference type="ARBA" id="ARBA00022795"/>
    </source>
</evidence>
<gene>
    <name evidence="9" type="primary">flhD</name>
    <name evidence="10" type="ORF">LLY24_13110</name>
</gene>
<dbReference type="NCBIfam" id="NF002783">
    <property type="entry name" value="PRK02909.1-1"/>
    <property type="match status" value="1"/>
</dbReference>
<dbReference type="HAMAP" id="MF_00725">
    <property type="entry name" value="FlhD"/>
    <property type="match status" value="1"/>
</dbReference>
<dbReference type="Pfam" id="PF05247">
    <property type="entry name" value="FlhD"/>
    <property type="match status" value="1"/>
</dbReference>
<keyword evidence="11" id="KW-1185">Reference proteome</keyword>
<keyword evidence="7 9" id="KW-0804">Transcription</keyword>
<evidence type="ECO:0000256" key="3">
    <source>
        <dbReference type="ARBA" id="ARBA00023015"/>
    </source>
</evidence>
<dbReference type="SUPFAM" id="SSF63592">
    <property type="entry name" value="Flagellar transcriptional activator FlhD"/>
    <property type="match status" value="1"/>
</dbReference>
<dbReference type="RefSeq" id="WP_259036764.1">
    <property type="nucleotide sequence ID" value="NZ_JAJISC010000006.1"/>
</dbReference>
<dbReference type="EMBL" id="JAJISC010000006">
    <property type="protein sequence ID" value="MCS2610256.1"/>
    <property type="molecule type" value="Genomic_DNA"/>
</dbReference>
<evidence type="ECO:0000256" key="7">
    <source>
        <dbReference type="ARBA" id="ARBA00023163"/>
    </source>
</evidence>
<evidence type="ECO:0000313" key="10">
    <source>
        <dbReference type="EMBL" id="MCS2610256.1"/>
    </source>
</evidence>
<keyword evidence="1 9" id="KW-0963">Cytoplasm</keyword>
<keyword evidence="4 9" id="KW-0238">DNA-binding</keyword>
<evidence type="ECO:0000313" key="11">
    <source>
        <dbReference type="Proteomes" id="UP001165542"/>
    </source>
</evidence>
<keyword evidence="5 9" id="KW-1015">Disulfide bond</keyword>
<dbReference type="Gene3D" id="1.10.4000.10">
    <property type="entry name" value="Flagellar transcriptional activator FlhD"/>
    <property type="match status" value="1"/>
</dbReference>
<evidence type="ECO:0000256" key="4">
    <source>
        <dbReference type="ARBA" id="ARBA00023125"/>
    </source>
</evidence>
<feature type="disulfide bond" description="Interchain" evidence="9">
    <location>
        <position position="65"/>
    </location>
</feature>
<proteinExistence type="inferred from homology"/>
<comment type="function">
    <text evidence="8 9">Functions in complex with FlhC as a master transcriptional regulator that regulates transcription of several flagellar and non-flagellar operons by binding to their promoter region. Activates expression of class 2 flagellar genes, including fliA, which is a flagellum-specific sigma factor that turns on the class 3 genes. Also regulates genes whose products function in a variety of physiological pathways.</text>
</comment>
<reference evidence="10" key="1">
    <citation type="submission" date="2021-11" db="EMBL/GenBank/DDBJ databases">
        <title>Halomonas sp., isolated from a coastal aquaculture zone in Dongshan Bay.</title>
        <authorList>
            <person name="Lin W."/>
        </authorList>
    </citation>
    <scope>NUCLEOTIDE SEQUENCE</scope>
    <source>
        <strain evidence="10">Yzlin-01</strain>
    </source>
</reference>